<feature type="compositionally biased region" description="Polar residues" evidence="10">
    <location>
        <begin position="40"/>
        <end position="53"/>
    </location>
</feature>
<dbReference type="EMBL" id="SJPP01000001">
    <property type="protein sequence ID" value="TWU11813.1"/>
    <property type="molecule type" value="Genomic_DNA"/>
</dbReference>
<keyword evidence="8 9" id="KW-0472">Membrane</keyword>
<sequence length="347" mass="38926">MLVCGFSFRGIHSDFTRHPSRVALLDDRLAMNDGITTTQRRNLETSPLHTTTDALGPEKMPSAAQSTDYGANVELVIEPKSGWVAVDFRELWLFHELLWFLVWRDIKVRYKQTVLGVAWAVLVPVFSVTIFTVIFGNFAGLKNELPAELIAVYPVYVYAGLLPWLFFSNAISVGGQTLVSQRQLLTKIYFPRLFVPTATVTSGLVDMAISFGVFAVMMAIYGVVPSPRIVLLPLLILLAWAASLGIAFTLSALTVTYRDFRFVIPFMVQAWQFVSPVVYPTAIVPERYRYFYALNPLAGIIEGFRSVIFGTPFPWAMLCISTLSTAALLVYGVMYFRKTERRFADIA</sequence>
<keyword evidence="6 9" id="KW-0812">Transmembrane</keyword>
<comment type="caution">
    <text evidence="12">The sequence shown here is derived from an EMBL/GenBank/DDBJ whole genome shotgun (WGS) entry which is preliminary data.</text>
</comment>
<dbReference type="InterPro" id="IPR013525">
    <property type="entry name" value="ABC2_TM"/>
</dbReference>
<comment type="similarity">
    <text evidence="2 9">Belongs to the ABC-2 integral membrane protein family.</text>
</comment>
<dbReference type="Pfam" id="PF01061">
    <property type="entry name" value="ABC2_membrane"/>
    <property type="match status" value="1"/>
</dbReference>
<dbReference type="Proteomes" id="UP000320735">
    <property type="component" value="Unassembled WGS sequence"/>
</dbReference>
<dbReference type="GO" id="GO:0015920">
    <property type="term" value="P:lipopolysaccharide transport"/>
    <property type="evidence" value="ECO:0007669"/>
    <property type="project" value="TreeGrafter"/>
</dbReference>
<evidence type="ECO:0000256" key="7">
    <source>
        <dbReference type="ARBA" id="ARBA00022989"/>
    </source>
</evidence>
<feature type="transmembrane region" description="Helical" evidence="9">
    <location>
        <begin position="230"/>
        <end position="250"/>
    </location>
</feature>
<feature type="transmembrane region" description="Helical" evidence="9">
    <location>
        <begin position="262"/>
        <end position="282"/>
    </location>
</feature>
<dbReference type="PANTHER" id="PTHR30413:SF8">
    <property type="entry name" value="TRANSPORT PERMEASE PROTEIN"/>
    <property type="match status" value="1"/>
</dbReference>
<evidence type="ECO:0000256" key="4">
    <source>
        <dbReference type="ARBA" id="ARBA00022475"/>
    </source>
</evidence>
<dbReference type="AlphaFoldDB" id="A0A5C6BI05"/>
<protein>
    <recommendedName>
        <fullName evidence="9">Transport permease protein</fullName>
    </recommendedName>
</protein>
<feature type="region of interest" description="Disordered" evidence="10">
    <location>
        <begin position="40"/>
        <end position="64"/>
    </location>
</feature>
<keyword evidence="4 9" id="KW-1003">Cell membrane</keyword>
<proteinExistence type="inferred from homology"/>
<dbReference type="PANTHER" id="PTHR30413">
    <property type="entry name" value="INNER MEMBRANE TRANSPORT PERMEASE"/>
    <property type="match status" value="1"/>
</dbReference>
<gene>
    <name evidence="12" type="primary">tagG_2</name>
    <name evidence="12" type="ORF">CA54_06240</name>
</gene>
<dbReference type="PROSITE" id="PS51012">
    <property type="entry name" value="ABC_TM2"/>
    <property type="match status" value="1"/>
</dbReference>
<evidence type="ECO:0000256" key="5">
    <source>
        <dbReference type="ARBA" id="ARBA00022519"/>
    </source>
</evidence>
<keyword evidence="3 9" id="KW-0813">Transport</keyword>
<evidence type="ECO:0000256" key="8">
    <source>
        <dbReference type="ARBA" id="ARBA00023136"/>
    </source>
</evidence>
<comment type="subcellular location">
    <subcellularLocation>
        <location evidence="1">Cell inner membrane</location>
        <topology evidence="1">Multi-pass membrane protein</topology>
    </subcellularLocation>
    <subcellularLocation>
        <location evidence="9">Cell membrane</location>
        <topology evidence="9">Multi-pass membrane protein</topology>
    </subcellularLocation>
</comment>
<keyword evidence="5" id="KW-0997">Cell inner membrane</keyword>
<feature type="transmembrane region" description="Helical" evidence="9">
    <location>
        <begin position="200"/>
        <end position="224"/>
    </location>
</feature>
<feature type="domain" description="ABC transmembrane type-2" evidence="11">
    <location>
        <begin position="115"/>
        <end position="339"/>
    </location>
</feature>
<dbReference type="InterPro" id="IPR047817">
    <property type="entry name" value="ABC2_TM_bact-type"/>
</dbReference>
<evidence type="ECO:0000313" key="13">
    <source>
        <dbReference type="Proteomes" id="UP000320735"/>
    </source>
</evidence>
<keyword evidence="13" id="KW-1185">Reference proteome</keyword>
<evidence type="ECO:0000256" key="1">
    <source>
        <dbReference type="ARBA" id="ARBA00004429"/>
    </source>
</evidence>
<dbReference type="GO" id="GO:0005886">
    <property type="term" value="C:plasma membrane"/>
    <property type="evidence" value="ECO:0007669"/>
    <property type="project" value="UniProtKB-SubCell"/>
</dbReference>
<evidence type="ECO:0000256" key="6">
    <source>
        <dbReference type="ARBA" id="ARBA00022692"/>
    </source>
</evidence>
<dbReference type="GO" id="GO:0140359">
    <property type="term" value="F:ABC-type transporter activity"/>
    <property type="evidence" value="ECO:0007669"/>
    <property type="project" value="InterPro"/>
</dbReference>
<accession>A0A5C6BI05</accession>
<feature type="transmembrane region" description="Helical" evidence="9">
    <location>
        <begin position="114"/>
        <end position="135"/>
    </location>
</feature>
<evidence type="ECO:0000256" key="3">
    <source>
        <dbReference type="ARBA" id="ARBA00022448"/>
    </source>
</evidence>
<organism evidence="12 13">
    <name type="scientific">Symmachiella macrocystis</name>
    <dbReference type="NCBI Taxonomy" id="2527985"/>
    <lineage>
        <taxon>Bacteria</taxon>
        <taxon>Pseudomonadati</taxon>
        <taxon>Planctomycetota</taxon>
        <taxon>Planctomycetia</taxon>
        <taxon>Planctomycetales</taxon>
        <taxon>Planctomycetaceae</taxon>
        <taxon>Symmachiella</taxon>
    </lineage>
</organism>
<name>A0A5C6BI05_9PLAN</name>
<evidence type="ECO:0000259" key="11">
    <source>
        <dbReference type="PROSITE" id="PS51012"/>
    </source>
</evidence>
<evidence type="ECO:0000256" key="9">
    <source>
        <dbReference type="RuleBase" id="RU361157"/>
    </source>
</evidence>
<feature type="transmembrane region" description="Helical" evidence="9">
    <location>
        <begin position="155"/>
        <end position="179"/>
    </location>
</feature>
<evidence type="ECO:0000256" key="10">
    <source>
        <dbReference type="SAM" id="MobiDB-lite"/>
    </source>
</evidence>
<evidence type="ECO:0000256" key="2">
    <source>
        <dbReference type="ARBA" id="ARBA00007783"/>
    </source>
</evidence>
<evidence type="ECO:0000313" key="12">
    <source>
        <dbReference type="EMBL" id="TWU11813.1"/>
    </source>
</evidence>
<feature type="transmembrane region" description="Helical" evidence="9">
    <location>
        <begin position="315"/>
        <end position="336"/>
    </location>
</feature>
<keyword evidence="7 9" id="KW-1133">Transmembrane helix</keyword>
<reference evidence="12 13" key="1">
    <citation type="submission" date="2019-02" db="EMBL/GenBank/DDBJ databases">
        <title>Deep-cultivation of Planctomycetes and their phenomic and genomic characterization uncovers novel biology.</title>
        <authorList>
            <person name="Wiegand S."/>
            <person name="Jogler M."/>
            <person name="Boedeker C."/>
            <person name="Pinto D."/>
            <person name="Vollmers J."/>
            <person name="Rivas-Marin E."/>
            <person name="Kohn T."/>
            <person name="Peeters S.H."/>
            <person name="Heuer A."/>
            <person name="Rast P."/>
            <person name="Oberbeckmann S."/>
            <person name="Bunk B."/>
            <person name="Jeske O."/>
            <person name="Meyerdierks A."/>
            <person name="Storesund J.E."/>
            <person name="Kallscheuer N."/>
            <person name="Luecker S."/>
            <person name="Lage O.M."/>
            <person name="Pohl T."/>
            <person name="Merkel B.J."/>
            <person name="Hornburger P."/>
            <person name="Mueller R.-W."/>
            <person name="Bruemmer F."/>
            <person name="Labrenz M."/>
            <person name="Spormann A.M."/>
            <person name="Op Den Camp H."/>
            <person name="Overmann J."/>
            <person name="Amann R."/>
            <person name="Jetten M.S.M."/>
            <person name="Mascher T."/>
            <person name="Medema M.H."/>
            <person name="Devos D.P."/>
            <person name="Kaster A.-K."/>
            <person name="Ovreas L."/>
            <person name="Rohde M."/>
            <person name="Galperin M.Y."/>
            <person name="Jogler C."/>
        </authorList>
    </citation>
    <scope>NUCLEOTIDE SEQUENCE [LARGE SCALE GENOMIC DNA]</scope>
    <source>
        <strain evidence="12 13">CA54</strain>
    </source>
</reference>